<sequence>MVPNELRPGWMLEQQSIQFGGDRENGLVFLPQSWFPFDETYNALGMVVEPEEAIRRGLLSEAHPLIKAGVEAGTGQSIFRGDPLQRVQDVGLKAIPQAIMGQSGTALDSAIGMRPAREALPGGSIAKMPTLGRKITRGLIGGAVQPVNYQRGLRGRYYELDALQRKLRDQYNEAMSVGDEARAENLMKQWVATMRQMWRYKLPVAREMEQTFQRLGTPSPGPP</sequence>
<organism evidence="1">
    <name type="scientific">marine sediment metagenome</name>
    <dbReference type="NCBI Taxonomy" id="412755"/>
    <lineage>
        <taxon>unclassified sequences</taxon>
        <taxon>metagenomes</taxon>
        <taxon>ecological metagenomes</taxon>
    </lineage>
</organism>
<dbReference type="EMBL" id="BARS01009460">
    <property type="protein sequence ID" value="GAF74955.1"/>
    <property type="molecule type" value="Genomic_DNA"/>
</dbReference>
<evidence type="ECO:0000313" key="1">
    <source>
        <dbReference type="EMBL" id="GAF74955.1"/>
    </source>
</evidence>
<gene>
    <name evidence="1" type="ORF">S01H1_17787</name>
</gene>
<name>X0TFX1_9ZZZZ</name>
<comment type="caution">
    <text evidence="1">The sequence shown here is derived from an EMBL/GenBank/DDBJ whole genome shotgun (WGS) entry which is preliminary data.</text>
</comment>
<proteinExistence type="predicted"/>
<evidence type="ECO:0008006" key="2">
    <source>
        <dbReference type="Google" id="ProtNLM"/>
    </source>
</evidence>
<dbReference type="AlphaFoldDB" id="X0TFX1"/>
<accession>X0TFX1</accession>
<protein>
    <recommendedName>
        <fullName evidence="2">Large polyvalent protein associated domain-containing protein</fullName>
    </recommendedName>
</protein>
<reference evidence="1" key="1">
    <citation type="journal article" date="2014" name="Front. Microbiol.">
        <title>High frequency of phylogenetically diverse reductive dehalogenase-homologous genes in deep subseafloor sedimentary metagenomes.</title>
        <authorList>
            <person name="Kawai M."/>
            <person name="Futagami T."/>
            <person name="Toyoda A."/>
            <person name="Takaki Y."/>
            <person name="Nishi S."/>
            <person name="Hori S."/>
            <person name="Arai W."/>
            <person name="Tsubouchi T."/>
            <person name="Morono Y."/>
            <person name="Uchiyama I."/>
            <person name="Ito T."/>
            <person name="Fujiyama A."/>
            <person name="Inagaki F."/>
            <person name="Takami H."/>
        </authorList>
    </citation>
    <scope>NUCLEOTIDE SEQUENCE</scope>
    <source>
        <strain evidence="1">Expedition CK06-06</strain>
    </source>
</reference>